<name>A0AAV6QEA6_SOLSE</name>
<protein>
    <submittedName>
        <fullName evidence="1">Uncharacterized protein</fullName>
    </submittedName>
</protein>
<accession>A0AAV6QEA6</accession>
<keyword evidence="2" id="KW-1185">Reference proteome</keyword>
<dbReference type="EMBL" id="JAGKHQ010000017">
    <property type="protein sequence ID" value="KAG7489112.1"/>
    <property type="molecule type" value="Genomic_DNA"/>
</dbReference>
<comment type="caution">
    <text evidence="1">The sequence shown here is derived from an EMBL/GenBank/DDBJ whole genome shotgun (WGS) entry which is preliminary data.</text>
</comment>
<evidence type="ECO:0000313" key="2">
    <source>
        <dbReference type="Proteomes" id="UP000693946"/>
    </source>
</evidence>
<sequence length="176" mass="19638">MCLISSLIEPGCHMFPSSLSPSLPEDPLGLQQQWTDVLNKPNVRSKHILLQPHINQGYTWGLLLCALTAWCQAYLYAAAAEDEAAIHHRPAVSSEGDIIYLCLTTTSVNIISICPSARPWVNMLIHSEAVSLDKWSRNWFVYCDPHSFGRQSSRGRDCDCGGRLTIMEMKPLTVLP</sequence>
<dbReference type="AlphaFoldDB" id="A0AAV6QEA6"/>
<gene>
    <name evidence="1" type="ORF">JOB18_005117</name>
</gene>
<proteinExistence type="predicted"/>
<evidence type="ECO:0000313" key="1">
    <source>
        <dbReference type="EMBL" id="KAG7489112.1"/>
    </source>
</evidence>
<organism evidence="1 2">
    <name type="scientific">Solea senegalensis</name>
    <name type="common">Senegalese sole</name>
    <dbReference type="NCBI Taxonomy" id="28829"/>
    <lineage>
        <taxon>Eukaryota</taxon>
        <taxon>Metazoa</taxon>
        <taxon>Chordata</taxon>
        <taxon>Craniata</taxon>
        <taxon>Vertebrata</taxon>
        <taxon>Euteleostomi</taxon>
        <taxon>Actinopterygii</taxon>
        <taxon>Neopterygii</taxon>
        <taxon>Teleostei</taxon>
        <taxon>Neoteleostei</taxon>
        <taxon>Acanthomorphata</taxon>
        <taxon>Carangaria</taxon>
        <taxon>Pleuronectiformes</taxon>
        <taxon>Pleuronectoidei</taxon>
        <taxon>Soleidae</taxon>
        <taxon>Solea</taxon>
    </lineage>
</organism>
<dbReference type="Proteomes" id="UP000693946">
    <property type="component" value="Linkage Group LG5"/>
</dbReference>
<reference evidence="1 2" key="1">
    <citation type="journal article" date="2021" name="Sci. Rep.">
        <title>Chromosome anchoring in Senegalese sole (Solea senegalensis) reveals sex-associated markers and genome rearrangements in flatfish.</title>
        <authorList>
            <person name="Guerrero-Cozar I."/>
            <person name="Gomez-Garrido J."/>
            <person name="Berbel C."/>
            <person name="Martinez-Blanch J.F."/>
            <person name="Alioto T."/>
            <person name="Claros M.G."/>
            <person name="Gagnaire P.A."/>
            <person name="Manchado M."/>
        </authorList>
    </citation>
    <scope>NUCLEOTIDE SEQUENCE [LARGE SCALE GENOMIC DNA]</scope>
    <source>
        <strain evidence="1">Sse05_10M</strain>
    </source>
</reference>